<sequence length="148" mass="17210">MESDGHQYPAPRRIRTRPRLLRALHGRKWAPLPAVMGSFVVSGLMHELIYYYQGRVKPTWEVTWFFVLQGLCMTVEIILKKALKGRLRLPRMVSVVLTVGFVIVTCFWLFFPQFLRSKADVRMLQEYVAFGTCLKNVARTFQKSLSTI</sequence>
<keyword evidence="7 9" id="KW-0472">Membrane</keyword>
<evidence type="ECO:0000259" key="10">
    <source>
        <dbReference type="Pfam" id="PF13813"/>
    </source>
</evidence>
<evidence type="ECO:0000256" key="1">
    <source>
        <dbReference type="ARBA" id="ARBA00004141"/>
    </source>
</evidence>
<dbReference type="EMBL" id="JBEDUW010000007">
    <property type="protein sequence ID" value="KAK9912986.1"/>
    <property type="molecule type" value="Genomic_DNA"/>
</dbReference>
<gene>
    <name evidence="11" type="ORF">M0R45_036814</name>
</gene>
<evidence type="ECO:0000313" key="11">
    <source>
        <dbReference type="EMBL" id="KAK9912986.1"/>
    </source>
</evidence>
<protein>
    <recommendedName>
        <fullName evidence="10">Wax synthase domain-containing protein</fullName>
    </recommendedName>
</protein>
<evidence type="ECO:0000256" key="5">
    <source>
        <dbReference type="ARBA" id="ARBA00022989"/>
    </source>
</evidence>
<evidence type="ECO:0000256" key="8">
    <source>
        <dbReference type="ARBA" id="ARBA00023315"/>
    </source>
</evidence>
<organism evidence="11 12">
    <name type="scientific">Rubus argutus</name>
    <name type="common">Southern blackberry</name>
    <dbReference type="NCBI Taxonomy" id="59490"/>
    <lineage>
        <taxon>Eukaryota</taxon>
        <taxon>Viridiplantae</taxon>
        <taxon>Streptophyta</taxon>
        <taxon>Embryophyta</taxon>
        <taxon>Tracheophyta</taxon>
        <taxon>Spermatophyta</taxon>
        <taxon>Magnoliopsida</taxon>
        <taxon>eudicotyledons</taxon>
        <taxon>Gunneridae</taxon>
        <taxon>Pentapetalae</taxon>
        <taxon>rosids</taxon>
        <taxon>fabids</taxon>
        <taxon>Rosales</taxon>
        <taxon>Rosaceae</taxon>
        <taxon>Rosoideae</taxon>
        <taxon>Rosoideae incertae sedis</taxon>
        <taxon>Rubus</taxon>
    </lineage>
</organism>
<dbReference type="InterPro" id="IPR032805">
    <property type="entry name" value="Wax_synthase_dom"/>
</dbReference>
<dbReference type="GO" id="GO:0006629">
    <property type="term" value="P:lipid metabolic process"/>
    <property type="evidence" value="ECO:0007669"/>
    <property type="project" value="UniProtKB-KW"/>
</dbReference>
<accession>A0AAW1W0F7</accession>
<comment type="similarity">
    <text evidence="2">Belongs to the wax synthase family.</text>
</comment>
<dbReference type="AlphaFoldDB" id="A0AAW1W0F7"/>
<dbReference type="PANTHER" id="PTHR31595">
    <property type="entry name" value="LONG-CHAIN-ALCOHOL O-FATTY-ACYLTRANSFERASE 3-RELATED"/>
    <property type="match status" value="1"/>
</dbReference>
<dbReference type="Pfam" id="PF13813">
    <property type="entry name" value="MBOAT_2"/>
    <property type="match status" value="1"/>
</dbReference>
<proteinExistence type="inferred from homology"/>
<name>A0AAW1W0F7_RUBAR</name>
<dbReference type="InterPro" id="IPR044851">
    <property type="entry name" value="Wax_synthase"/>
</dbReference>
<keyword evidence="6" id="KW-0443">Lipid metabolism</keyword>
<keyword evidence="8" id="KW-0012">Acyltransferase</keyword>
<feature type="domain" description="Wax synthase" evidence="10">
    <location>
        <begin position="19"/>
        <end position="67"/>
    </location>
</feature>
<dbReference type="PANTHER" id="PTHR31595:SF46">
    <property type="entry name" value="ACYL-COA--STEROL O-ACYLTRANSFERASE 1"/>
    <property type="match status" value="1"/>
</dbReference>
<evidence type="ECO:0000256" key="2">
    <source>
        <dbReference type="ARBA" id="ARBA00007282"/>
    </source>
</evidence>
<feature type="transmembrane region" description="Helical" evidence="9">
    <location>
        <begin position="62"/>
        <end position="79"/>
    </location>
</feature>
<evidence type="ECO:0000256" key="6">
    <source>
        <dbReference type="ARBA" id="ARBA00023098"/>
    </source>
</evidence>
<comment type="subcellular location">
    <subcellularLocation>
        <location evidence="1">Membrane</location>
        <topology evidence="1">Multi-pass membrane protein</topology>
    </subcellularLocation>
</comment>
<keyword evidence="4 9" id="KW-0812">Transmembrane</keyword>
<evidence type="ECO:0000256" key="9">
    <source>
        <dbReference type="SAM" id="Phobius"/>
    </source>
</evidence>
<evidence type="ECO:0000256" key="4">
    <source>
        <dbReference type="ARBA" id="ARBA00022692"/>
    </source>
</evidence>
<keyword evidence="5 9" id="KW-1133">Transmembrane helix</keyword>
<feature type="transmembrane region" description="Helical" evidence="9">
    <location>
        <begin position="29"/>
        <end position="50"/>
    </location>
</feature>
<dbReference type="GO" id="GO:0008374">
    <property type="term" value="F:O-acyltransferase activity"/>
    <property type="evidence" value="ECO:0007669"/>
    <property type="project" value="InterPro"/>
</dbReference>
<evidence type="ECO:0000256" key="3">
    <source>
        <dbReference type="ARBA" id="ARBA00022679"/>
    </source>
</evidence>
<dbReference type="Proteomes" id="UP001457282">
    <property type="component" value="Unassembled WGS sequence"/>
</dbReference>
<keyword evidence="3" id="KW-0808">Transferase</keyword>
<keyword evidence="12" id="KW-1185">Reference proteome</keyword>
<feature type="transmembrane region" description="Helical" evidence="9">
    <location>
        <begin position="91"/>
        <end position="111"/>
    </location>
</feature>
<reference evidence="11 12" key="1">
    <citation type="journal article" date="2023" name="G3 (Bethesda)">
        <title>A chromosome-length genome assembly and annotation of blackberry (Rubus argutus, cv. 'Hillquist').</title>
        <authorList>
            <person name="Bruna T."/>
            <person name="Aryal R."/>
            <person name="Dudchenko O."/>
            <person name="Sargent D.J."/>
            <person name="Mead D."/>
            <person name="Buti M."/>
            <person name="Cavallini A."/>
            <person name="Hytonen T."/>
            <person name="Andres J."/>
            <person name="Pham M."/>
            <person name="Weisz D."/>
            <person name="Mascagni F."/>
            <person name="Usai G."/>
            <person name="Natali L."/>
            <person name="Bassil N."/>
            <person name="Fernandez G.E."/>
            <person name="Lomsadze A."/>
            <person name="Armour M."/>
            <person name="Olukolu B."/>
            <person name="Poorten T."/>
            <person name="Britton C."/>
            <person name="Davik J."/>
            <person name="Ashrafi H."/>
            <person name="Aiden E.L."/>
            <person name="Borodovsky M."/>
            <person name="Worthington M."/>
        </authorList>
    </citation>
    <scope>NUCLEOTIDE SEQUENCE [LARGE SCALE GENOMIC DNA]</scope>
    <source>
        <strain evidence="11">PI 553951</strain>
    </source>
</reference>
<dbReference type="GO" id="GO:0016020">
    <property type="term" value="C:membrane"/>
    <property type="evidence" value="ECO:0007669"/>
    <property type="project" value="UniProtKB-SubCell"/>
</dbReference>
<evidence type="ECO:0000313" key="12">
    <source>
        <dbReference type="Proteomes" id="UP001457282"/>
    </source>
</evidence>
<comment type="caution">
    <text evidence="11">The sequence shown here is derived from an EMBL/GenBank/DDBJ whole genome shotgun (WGS) entry which is preliminary data.</text>
</comment>
<evidence type="ECO:0000256" key="7">
    <source>
        <dbReference type="ARBA" id="ARBA00023136"/>
    </source>
</evidence>